<feature type="domain" description="DUF7843" evidence="4">
    <location>
        <begin position="35"/>
        <end position="108"/>
    </location>
</feature>
<keyword evidence="6" id="KW-1185">Reference proteome</keyword>
<dbReference type="AlphaFoldDB" id="L8JAW1"/>
<evidence type="ECO:0000259" key="2">
    <source>
        <dbReference type="Pfam" id="PF25222"/>
    </source>
</evidence>
<dbReference type="InterPro" id="IPR025178">
    <property type="entry name" value="Lnb_N"/>
</dbReference>
<dbReference type="Pfam" id="PF25224">
    <property type="entry name" value="DUF7842"/>
    <property type="match status" value="1"/>
</dbReference>
<feature type="domain" description="DUF7842" evidence="3">
    <location>
        <begin position="300"/>
        <end position="386"/>
    </location>
</feature>
<feature type="domain" description="DUF7840" evidence="2">
    <location>
        <begin position="397"/>
        <end position="618"/>
    </location>
</feature>
<protein>
    <submittedName>
        <fullName evidence="5">Putative outermembrane protein</fullName>
    </submittedName>
</protein>
<name>L8JAW1_9GAMM</name>
<dbReference type="EMBL" id="AMZO01000025">
    <property type="protein sequence ID" value="ELR64577.1"/>
    <property type="molecule type" value="Genomic_DNA"/>
</dbReference>
<gene>
    <name evidence="5" type="ORF">C942_02390</name>
</gene>
<dbReference type="Pfam" id="PF25225">
    <property type="entry name" value="DUF7843"/>
    <property type="match status" value="1"/>
</dbReference>
<evidence type="ECO:0000259" key="1">
    <source>
        <dbReference type="Pfam" id="PF13387"/>
    </source>
</evidence>
<dbReference type="InterPro" id="IPR057164">
    <property type="entry name" value="DUF7842"/>
</dbReference>
<evidence type="ECO:0000313" key="6">
    <source>
        <dbReference type="Proteomes" id="UP000011134"/>
    </source>
</evidence>
<evidence type="ECO:0000259" key="4">
    <source>
        <dbReference type="Pfam" id="PF25225"/>
    </source>
</evidence>
<dbReference type="Pfam" id="PF13387">
    <property type="entry name" value="Lnb_N"/>
    <property type="match status" value="1"/>
</dbReference>
<dbReference type="InterPro" id="IPR057165">
    <property type="entry name" value="DUF7843"/>
</dbReference>
<evidence type="ECO:0000313" key="5">
    <source>
        <dbReference type="EMBL" id="ELR64577.1"/>
    </source>
</evidence>
<dbReference type="Proteomes" id="UP000011134">
    <property type="component" value="Unassembled WGS sequence"/>
</dbReference>
<accession>L8JAW1</accession>
<feature type="domain" description="Lnb N-terminal periplasmic" evidence="1">
    <location>
        <begin position="122"/>
        <end position="290"/>
    </location>
</feature>
<evidence type="ECO:0000259" key="3">
    <source>
        <dbReference type="Pfam" id="PF25224"/>
    </source>
</evidence>
<dbReference type="Pfam" id="PF25222">
    <property type="entry name" value="DUF7840"/>
    <property type="match status" value="1"/>
</dbReference>
<dbReference type="RefSeq" id="WP_007467904.1">
    <property type="nucleotide sequence ID" value="NZ_AMZO01000025.1"/>
</dbReference>
<dbReference type="PATRIC" id="fig|1056511.3.peg.3465"/>
<comment type="caution">
    <text evidence="5">The sequence shown here is derived from an EMBL/GenBank/DDBJ whole genome shotgun (WGS) entry which is preliminary data.</text>
</comment>
<organism evidence="5 6">
    <name type="scientific">Photobacterium marinum</name>
    <dbReference type="NCBI Taxonomy" id="1056511"/>
    <lineage>
        <taxon>Bacteria</taxon>
        <taxon>Pseudomonadati</taxon>
        <taxon>Pseudomonadota</taxon>
        <taxon>Gammaproteobacteria</taxon>
        <taxon>Vibrionales</taxon>
        <taxon>Vibrionaceae</taxon>
        <taxon>Photobacterium</taxon>
    </lineage>
</organism>
<dbReference type="OrthoDB" id="9759948at2"/>
<sequence>MHIPSTFKNLISPLVIISASLLSTDVIAESSNYDELAQHPYWLKLGHYHPNILSGWQSQIDSSDFFISPEGKKDPLSELKATLDKFNSDEFELYACMYPARFNWLREKLHLNQTMPTCPDLETWKSTLNPKGLTMVFPTAFINNPESMFGHTLLRIDAHNQTKNSELVAYAVNFAADPDSSDNAALFVIKGFAGSYPGYFSVMPYYRKVKEYNDLESRDIWEFPLALSEDEVEKVILHLWELQPAVFDYFYMDENCSYQLLSLLQLAREDLDLVSDFEYSAVPSDTIIALNNHGLISDVSYRASYGTRLLHFASQLNEDELNVASEVMGGDTQSLEQYDAIRRAAILEMAYEWLNFRFYDDPNLDRNTAIETLNKLLIERSRLKVKSPYSSLSEPDFSPIESHGSRRLGIGFTSKKIANDHLNINWRATYHDLLDRSGGFVPGASISFLNTELSVDSEGDTKLNKLYFVDVSALAPDNNIFNSIAWNLRTGFDRQPDDNEWSERWFLRGGIGKAWGDSNQLHSYMLLSGEANTGKITNDDLNAAIGIDAGVVVQLNSDNKMHINAQAYKLFDDDVDYHSKLTIGWQWSPARQWGLRNELGYQEWNGYDAFGKLTMYYYY</sequence>
<reference evidence="5 6" key="1">
    <citation type="submission" date="2012-12" db="EMBL/GenBank/DDBJ databases">
        <title>Genome Assembly of Photobacterium sp. AK15.</title>
        <authorList>
            <person name="Khatri I."/>
            <person name="Vaidya B."/>
            <person name="Srinivas T.N.R."/>
            <person name="Subramanian S."/>
            <person name="Pinnaka A."/>
        </authorList>
    </citation>
    <scope>NUCLEOTIDE SEQUENCE [LARGE SCALE GENOMIC DNA]</scope>
    <source>
        <strain evidence="5 6">AK15</strain>
    </source>
</reference>
<proteinExistence type="predicted"/>
<dbReference type="InterPro" id="IPR057162">
    <property type="entry name" value="DUF7840"/>
</dbReference>